<comment type="caution">
    <text evidence="1">The sequence shown here is derived from an EMBL/GenBank/DDBJ whole genome shotgun (WGS) entry which is preliminary data.</text>
</comment>
<gene>
    <name evidence="1" type="ORF">J1N35_028093</name>
</gene>
<dbReference type="Proteomes" id="UP000828251">
    <property type="component" value="Unassembled WGS sequence"/>
</dbReference>
<dbReference type="OrthoDB" id="1708435at2759"/>
<dbReference type="EMBL" id="JAIQCV010000009">
    <property type="protein sequence ID" value="KAH1063106.1"/>
    <property type="molecule type" value="Genomic_DNA"/>
</dbReference>
<proteinExistence type="predicted"/>
<name>A0A9D3UV91_9ROSI</name>
<sequence>MVPGKALESYLDLRTLVEEQLLEYTEPTSDKPLPDLLPLERHVFTLVLHLNETLLYTHWKRERPSKDLELMPYI</sequence>
<keyword evidence="2" id="KW-1185">Reference proteome</keyword>
<accession>A0A9D3UV91</accession>
<dbReference type="AlphaFoldDB" id="A0A9D3UV91"/>
<reference evidence="1 2" key="1">
    <citation type="journal article" date="2021" name="Plant Biotechnol. J.">
        <title>Multi-omics assisted identification of the key and species-specific regulatory components of drought-tolerant mechanisms in Gossypium stocksii.</title>
        <authorList>
            <person name="Yu D."/>
            <person name="Ke L."/>
            <person name="Zhang D."/>
            <person name="Wu Y."/>
            <person name="Sun Y."/>
            <person name="Mei J."/>
            <person name="Sun J."/>
            <person name="Sun Y."/>
        </authorList>
    </citation>
    <scope>NUCLEOTIDE SEQUENCE [LARGE SCALE GENOMIC DNA]</scope>
    <source>
        <strain evidence="2">cv. E1</strain>
        <tissue evidence="1">Leaf</tissue>
    </source>
</reference>
<organism evidence="1 2">
    <name type="scientific">Gossypium stocksii</name>
    <dbReference type="NCBI Taxonomy" id="47602"/>
    <lineage>
        <taxon>Eukaryota</taxon>
        <taxon>Viridiplantae</taxon>
        <taxon>Streptophyta</taxon>
        <taxon>Embryophyta</taxon>
        <taxon>Tracheophyta</taxon>
        <taxon>Spermatophyta</taxon>
        <taxon>Magnoliopsida</taxon>
        <taxon>eudicotyledons</taxon>
        <taxon>Gunneridae</taxon>
        <taxon>Pentapetalae</taxon>
        <taxon>rosids</taxon>
        <taxon>malvids</taxon>
        <taxon>Malvales</taxon>
        <taxon>Malvaceae</taxon>
        <taxon>Malvoideae</taxon>
        <taxon>Gossypium</taxon>
    </lineage>
</organism>
<evidence type="ECO:0000313" key="2">
    <source>
        <dbReference type="Proteomes" id="UP000828251"/>
    </source>
</evidence>
<evidence type="ECO:0000313" key="1">
    <source>
        <dbReference type="EMBL" id="KAH1063106.1"/>
    </source>
</evidence>
<protein>
    <submittedName>
        <fullName evidence="1">Uncharacterized protein</fullName>
    </submittedName>
</protein>